<feature type="transmembrane region" description="Helical" evidence="3">
    <location>
        <begin position="212"/>
        <end position="233"/>
    </location>
</feature>
<dbReference type="AlphaFoldDB" id="B4MUM9"/>
<keyword evidence="3" id="KW-0472">Membrane</keyword>
<dbReference type="eggNOG" id="KOG1674">
    <property type="taxonomic scope" value="Eukaryota"/>
</dbReference>
<evidence type="ECO:0000256" key="3">
    <source>
        <dbReference type="SAM" id="Phobius"/>
    </source>
</evidence>
<keyword evidence="3" id="KW-0812">Transmembrane</keyword>
<dbReference type="Proteomes" id="UP000007798">
    <property type="component" value="Unassembled WGS sequence"/>
</dbReference>
<dbReference type="PANTHER" id="PTHR15615:SF108">
    <property type="entry name" value="PROTEIN CNPPD1"/>
    <property type="match status" value="1"/>
</dbReference>
<dbReference type="KEGG" id="dwi:6641818"/>
<comment type="similarity">
    <text evidence="1">Belongs to the CNPPD1 family.</text>
</comment>
<dbReference type="InterPro" id="IPR013922">
    <property type="entry name" value="Cyclin_PHO80-like"/>
</dbReference>
<dbReference type="CDD" id="cd20557">
    <property type="entry name" value="CYCLIN_ScPCL1-like"/>
    <property type="match status" value="1"/>
</dbReference>
<protein>
    <recommendedName>
        <fullName evidence="2">Protein CNPPD1</fullName>
    </recommendedName>
</protein>
<dbReference type="HOGENOM" id="CLU_058521_0_0_1"/>
<accession>B4MUM9</accession>
<evidence type="ECO:0000313" key="5">
    <source>
        <dbReference type="Proteomes" id="UP000007798"/>
    </source>
</evidence>
<keyword evidence="5" id="KW-1185">Reference proteome</keyword>
<name>B4MUM9_DROWI</name>
<dbReference type="InterPro" id="IPR036915">
    <property type="entry name" value="Cyclin-like_sf"/>
</dbReference>
<dbReference type="PANTHER" id="PTHR15615">
    <property type="match status" value="1"/>
</dbReference>
<gene>
    <name evidence="4" type="primary">Dwil\GK15339</name>
    <name evidence="4" type="ORF">Dwil_GK15339</name>
</gene>
<proteinExistence type="inferred from homology"/>
<dbReference type="GO" id="GO:0005634">
    <property type="term" value="C:nucleus"/>
    <property type="evidence" value="ECO:0007669"/>
    <property type="project" value="TreeGrafter"/>
</dbReference>
<dbReference type="STRING" id="7260.B4MUM9"/>
<keyword evidence="3" id="KW-1133">Transmembrane helix</keyword>
<evidence type="ECO:0000313" key="4">
    <source>
        <dbReference type="EMBL" id="EDW76224.2"/>
    </source>
</evidence>
<dbReference type="OrthoDB" id="244495at2759"/>
<evidence type="ECO:0000256" key="2">
    <source>
        <dbReference type="ARBA" id="ARBA00040808"/>
    </source>
</evidence>
<dbReference type="GO" id="GO:0016538">
    <property type="term" value="F:cyclin-dependent protein serine/threonine kinase regulator activity"/>
    <property type="evidence" value="ECO:0007669"/>
    <property type="project" value="TreeGrafter"/>
</dbReference>
<reference evidence="4 5" key="1">
    <citation type="journal article" date="2007" name="Nature">
        <title>Evolution of genes and genomes on the Drosophila phylogeny.</title>
        <authorList>
            <consortium name="Drosophila 12 Genomes Consortium"/>
            <person name="Clark A.G."/>
            <person name="Eisen M.B."/>
            <person name="Smith D.R."/>
            <person name="Bergman C.M."/>
            <person name="Oliver B."/>
            <person name="Markow T.A."/>
            <person name="Kaufman T.C."/>
            <person name="Kellis M."/>
            <person name="Gelbart W."/>
            <person name="Iyer V.N."/>
            <person name="Pollard D.A."/>
            <person name="Sackton T.B."/>
            <person name="Larracuente A.M."/>
            <person name="Singh N.D."/>
            <person name="Abad J.P."/>
            <person name="Abt D.N."/>
            <person name="Adryan B."/>
            <person name="Aguade M."/>
            <person name="Akashi H."/>
            <person name="Anderson W.W."/>
            <person name="Aquadro C.F."/>
            <person name="Ardell D.H."/>
            <person name="Arguello R."/>
            <person name="Artieri C.G."/>
            <person name="Barbash D.A."/>
            <person name="Barker D."/>
            <person name="Barsanti P."/>
            <person name="Batterham P."/>
            <person name="Batzoglou S."/>
            <person name="Begun D."/>
            <person name="Bhutkar A."/>
            <person name="Blanco E."/>
            <person name="Bosak S.A."/>
            <person name="Bradley R.K."/>
            <person name="Brand A.D."/>
            <person name="Brent M.R."/>
            <person name="Brooks A.N."/>
            <person name="Brown R.H."/>
            <person name="Butlin R.K."/>
            <person name="Caggese C."/>
            <person name="Calvi B.R."/>
            <person name="Bernardo de Carvalho A."/>
            <person name="Caspi A."/>
            <person name="Castrezana S."/>
            <person name="Celniker S.E."/>
            <person name="Chang J.L."/>
            <person name="Chapple C."/>
            <person name="Chatterji S."/>
            <person name="Chinwalla A."/>
            <person name="Civetta A."/>
            <person name="Clifton S.W."/>
            <person name="Comeron J.M."/>
            <person name="Costello J.C."/>
            <person name="Coyne J.A."/>
            <person name="Daub J."/>
            <person name="David R.G."/>
            <person name="Delcher A.L."/>
            <person name="Delehaunty K."/>
            <person name="Do C.B."/>
            <person name="Ebling H."/>
            <person name="Edwards K."/>
            <person name="Eickbush T."/>
            <person name="Evans J.D."/>
            <person name="Filipski A."/>
            <person name="Findeiss S."/>
            <person name="Freyhult E."/>
            <person name="Fulton L."/>
            <person name="Fulton R."/>
            <person name="Garcia A.C."/>
            <person name="Gardiner A."/>
            <person name="Garfield D.A."/>
            <person name="Garvin B.E."/>
            <person name="Gibson G."/>
            <person name="Gilbert D."/>
            <person name="Gnerre S."/>
            <person name="Godfrey J."/>
            <person name="Good R."/>
            <person name="Gotea V."/>
            <person name="Gravely B."/>
            <person name="Greenberg A.J."/>
            <person name="Griffiths-Jones S."/>
            <person name="Gross S."/>
            <person name="Guigo R."/>
            <person name="Gustafson E.A."/>
            <person name="Haerty W."/>
            <person name="Hahn M.W."/>
            <person name="Halligan D.L."/>
            <person name="Halpern A.L."/>
            <person name="Halter G.M."/>
            <person name="Han M.V."/>
            <person name="Heger A."/>
            <person name="Hillier L."/>
            <person name="Hinrichs A.S."/>
            <person name="Holmes I."/>
            <person name="Hoskins R.A."/>
            <person name="Hubisz M.J."/>
            <person name="Hultmark D."/>
            <person name="Huntley M.A."/>
            <person name="Jaffe D.B."/>
            <person name="Jagadeeshan S."/>
            <person name="Jeck W.R."/>
            <person name="Johnson J."/>
            <person name="Jones C.D."/>
            <person name="Jordan W.C."/>
            <person name="Karpen G.H."/>
            <person name="Kataoka E."/>
            <person name="Keightley P.D."/>
            <person name="Kheradpour P."/>
            <person name="Kirkness E.F."/>
            <person name="Koerich L.B."/>
            <person name="Kristiansen K."/>
            <person name="Kudrna D."/>
            <person name="Kulathinal R.J."/>
            <person name="Kumar S."/>
            <person name="Kwok R."/>
            <person name="Lander E."/>
            <person name="Langley C.H."/>
            <person name="Lapoint R."/>
            <person name="Lazzaro B.P."/>
            <person name="Lee S.J."/>
            <person name="Levesque L."/>
            <person name="Li R."/>
            <person name="Lin C.F."/>
            <person name="Lin M.F."/>
            <person name="Lindblad-Toh K."/>
            <person name="Llopart A."/>
            <person name="Long M."/>
            <person name="Low L."/>
            <person name="Lozovsky E."/>
            <person name="Lu J."/>
            <person name="Luo M."/>
            <person name="Machado C.A."/>
            <person name="Makalowski W."/>
            <person name="Marzo M."/>
            <person name="Matsuda M."/>
            <person name="Matzkin L."/>
            <person name="McAllister B."/>
            <person name="McBride C.S."/>
            <person name="McKernan B."/>
            <person name="McKernan K."/>
            <person name="Mendez-Lago M."/>
            <person name="Minx P."/>
            <person name="Mollenhauer M.U."/>
            <person name="Montooth K."/>
            <person name="Mount S.M."/>
            <person name="Mu X."/>
            <person name="Myers E."/>
            <person name="Negre B."/>
            <person name="Newfeld S."/>
            <person name="Nielsen R."/>
            <person name="Noor M.A."/>
            <person name="O'Grady P."/>
            <person name="Pachter L."/>
            <person name="Papaceit M."/>
            <person name="Parisi M.J."/>
            <person name="Parisi M."/>
            <person name="Parts L."/>
            <person name="Pedersen J.S."/>
            <person name="Pesole G."/>
            <person name="Phillippy A.M."/>
            <person name="Ponting C.P."/>
            <person name="Pop M."/>
            <person name="Porcelli D."/>
            <person name="Powell J.R."/>
            <person name="Prohaska S."/>
            <person name="Pruitt K."/>
            <person name="Puig M."/>
            <person name="Quesneville H."/>
            <person name="Ram K.R."/>
            <person name="Rand D."/>
            <person name="Rasmussen M.D."/>
            <person name="Reed L.K."/>
            <person name="Reenan R."/>
            <person name="Reily A."/>
            <person name="Remington K.A."/>
            <person name="Rieger T.T."/>
            <person name="Ritchie M.G."/>
            <person name="Robin C."/>
            <person name="Rogers Y.H."/>
            <person name="Rohde C."/>
            <person name="Rozas J."/>
            <person name="Rubenfield M.J."/>
            <person name="Ruiz A."/>
            <person name="Russo S."/>
            <person name="Salzberg S.L."/>
            <person name="Sanchez-Gracia A."/>
            <person name="Saranga D.J."/>
            <person name="Sato H."/>
            <person name="Schaeffer S.W."/>
            <person name="Schatz M.C."/>
            <person name="Schlenke T."/>
            <person name="Schwartz R."/>
            <person name="Segarra C."/>
            <person name="Singh R.S."/>
            <person name="Sirot L."/>
            <person name="Sirota M."/>
            <person name="Sisneros N.B."/>
            <person name="Smith C.D."/>
            <person name="Smith T.F."/>
            <person name="Spieth J."/>
            <person name="Stage D.E."/>
            <person name="Stark A."/>
            <person name="Stephan W."/>
            <person name="Strausberg R.L."/>
            <person name="Strempel S."/>
            <person name="Sturgill D."/>
            <person name="Sutton G."/>
            <person name="Sutton G.G."/>
            <person name="Tao W."/>
            <person name="Teichmann S."/>
            <person name="Tobari Y.N."/>
            <person name="Tomimura Y."/>
            <person name="Tsolas J.M."/>
            <person name="Valente V.L."/>
            <person name="Venter E."/>
            <person name="Venter J.C."/>
            <person name="Vicario S."/>
            <person name="Vieira F.G."/>
            <person name="Vilella A.J."/>
            <person name="Villasante A."/>
            <person name="Walenz B."/>
            <person name="Wang J."/>
            <person name="Wasserman M."/>
            <person name="Watts T."/>
            <person name="Wilson D."/>
            <person name="Wilson R.K."/>
            <person name="Wing R.A."/>
            <person name="Wolfner M.F."/>
            <person name="Wong A."/>
            <person name="Wong G.K."/>
            <person name="Wu C.I."/>
            <person name="Wu G."/>
            <person name="Yamamoto D."/>
            <person name="Yang H.P."/>
            <person name="Yang S.P."/>
            <person name="Yorke J.A."/>
            <person name="Yoshida K."/>
            <person name="Zdobnov E."/>
            <person name="Zhang P."/>
            <person name="Zhang Y."/>
            <person name="Zimin A.V."/>
            <person name="Baldwin J."/>
            <person name="Abdouelleil A."/>
            <person name="Abdulkadir J."/>
            <person name="Abebe A."/>
            <person name="Abera B."/>
            <person name="Abreu J."/>
            <person name="Acer S.C."/>
            <person name="Aftuck L."/>
            <person name="Alexander A."/>
            <person name="An P."/>
            <person name="Anderson E."/>
            <person name="Anderson S."/>
            <person name="Arachi H."/>
            <person name="Azer M."/>
            <person name="Bachantsang P."/>
            <person name="Barry A."/>
            <person name="Bayul T."/>
            <person name="Berlin A."/>
            <person name="Bessette D."/>
            <person name="Bloom T."/>
            <person name="Blye J."/>
            <person name="Boguslavskiy L."/>
            <person name="Bonnet C."/>
            <person name="Boukhgalter B."/>
            <person name="Bourzgui I."/>
            <person name="Brown A."/>
            <person name="Cahill P."/>
            <person name="Channer S."/>
            <person name="Cheshatsang Y."/>
            <person name="Chuda L."/>
            <person name="Citroen M."/>
            <person name="Collymore A."/>
            <person name="Cooke P."/>
            <person name="Costello M."/>
            <person name="D'Aco K."/>
            <person name="Daza R."/>
            <person name="De Haan G."/>
            <person name="DeGray S."/>
            <person name="DeMaso C."/>
            <person name="Dhargay N."/>
            <person name="Dooley K."/>
            <person name="Dooley E."/>
            <person name="Doricent M."/>
            <person name="Dorje P."/>
            <person name="Dorjee K."/>
            <person name="Dupes A."/>
            <person name="Elong R."/>
            <person name="Falk J."/>
            <person name="Farina A."/>
            <person name="Faro S."/>
            <person name="Ferguson D."/>
            <person name="Fisher S."/>
            <person name="Foley C.D."/>
            <person name="Franke A."/>
            <person name="Friedrich D."/>
            <person name="Gadbois L."/>
            <person name="Gearin G."/>
            <person name="Gearin C.R."/>
            <person name="Giannoukos G."/>
            <person name="Goode T."/>
            <person name="Graham J."/>
            <person name="Grandbois E."/>
            <person name="Grewal S."/>
            <person name="Gyaltsen K."/>
            <person name="Hafez N."/>
            <person name="Hagos B."/>
            <person name="Hall J."/>
            <person name="Henson C."/>
            <person name="Hollinger A."/>
            <person name="Honan T."/>
            <person name="Huard M.D."/>
            <person name="Hughes L."/>
            <person name="Hurhula B."/>
            <person name="Husby M.E."/>
            <person name="Kamat A."/>
            <person name="Kanga B."/>
            <person name="Kashin S."/>
            <person name="Khazanovich D."/>
            <person name="Kisner P."/>
            <person name="Lance K."/>
            <person name="Lara M."/>
            <person name="Lee W."/>
            <person name="Lennon N."/>
            <person name="Letendre F."/>
            <person name="LeVine R."/>
            <person name="Lipovsky A."/>
            <person name="Liu X."/>
            <person name="Liu J."/>
            <person name="Liu S."/>
            <person name="Lokyitsang T."/>
            <person name="Lokyitsang Y."/>
            <person name="Lubonja R."/>
            <person name="Lui A."/>
            <person name="MacDonald P."/>
            <person name="Magnisalis V."/>
            <person name="Maru K."/>
            <person name="Matthews C."/>
            <person name="McCusker W."/>
            <person name="McDonough S."/>
            <person name="Mehta T."/>
            <person name="Meldrim J."/>
            <person name="Meneus L."/>
            <person name="Mihai O."/>
            <person name="Mihalev A."/>
            <person name="Mihova T."/>
            <person name="Mittelman R."/>
            <person name="Mlenga V."/>
            <person name="Montmayeur A."/>
            <person name="Mulrain L."/>
            <person name="Navidi A."/>
            <person name="Naylor J."/>
            <person name="Negash T."/>
            <person name="Nguyen T."/>
            <person name="Nguyen N."/>
            <person name="Nicol R."/>
            <person name="Norbu C."/>
            <person name="Norbu N."/>
            <person name="Novod N."/>
            <person name="O'Neill B."/>
            <person name="Osman S."/>
            <person name="Markiewicz E."/>
            <person name="Oyono O.L."/>
            <person name="Patti C."/>
            <person name="Phunkhang P."/>
            <person name="Pierre F."/>
            <person name="Priest M."/>
            <person name="Raghuraman S."/>
            <person name="Rege F."/>
            <person name="Reyes R."/>
            <person name="Rise C."/>
            <person name="Rogov P."/>
            <person name="Ross K."/>
            <person name="Ryan E."/>
            <person name="Settipalli S."/>
            <person name="Shea T."/>
            <person name="Sherpa N."/>
            <person name="Shi L."/>
            <person name="Shih D."/>
            <person name="Sparrow T."/>
            <person name="Spaulding J."/>
            <person name="Stalker J."/>
            <person name="Stange-Thomann N."/>
            <person name="Stavropoulos S."/>
            <person name="Stone C."/>
            <person name="Strader C."/>
            <person name="Tesfaye S."/>
            <person name="Thomson T."/>
            <person name="Thoulutsang Y."/>
            <person name="Thoulutsang D."/>
            <person name="Topham K."/>
            <person name="Topping I."/>
            <person name="Tsamla T."/>
            <person name="Vassiliev H."/>
            <person name="Vo A."/>
            <person name="Wangchuk T."/>
            <person name="Wangdi T."/>
            <person name="Weiand M."/>
            <person name="Wilkinson J."/>
            <person name="Wilson A."/>
            <person name="Yadav S."/>
            <person name="Young G."/>
            <person name="Yu Q."/>
            <person name="Zembek L."/>
            <person name="Zhong D."/>
            <person name="Zimmer A."/>
            <person name="Zwirko Z."/>
            <person name="Jaffe D.B."/>
            <person name="Alvarez P."/>
            <person name="Brockman W."/>
            <person name="Butler J."/>
            <person name="Chin C."/>
            <person name="Gnerre S."/>
            <person name="Grabherr M."/>
            <person name="Kleber M."/>
            <person name="Mauceli E."/>
            <person name="MacCallum I."/>
        </authorList>
    </citation>
    <scope>NUCLEOTIDE SEQUENCE [LARGE SCALE GENOMIC DNA]</scope>
    <source>
        <strain evidence="5">Tucson 14030-0811.24</strain>
    </source>
</reference>
<dbReference type="InParanoid" id="B4MUM9"/>
<evidence type="ECO:0000256" key="1">
    <source>
        <dbReference type="ARBA" id="ARBA00038508"/>
    </source>
</evidence>
<sequence>MGRSKFVPDPNKKVMHHGEYINRIRKTLYYGMNVDLDTDSDSDMALSLPFAEYASEIFSEPHRGHSLHRLNCVTAGKFQATPCSLIMALIYLDRLNIIDPGYCCRITPQELFVLSLMISTKFYAGHDERFYLEDWAKEGKMTEDRLKEMELEFLTAIDWNIYISNEQFFEKLNTVERTLAEREGLRRGWLTYSELVHLLPDFAWMKFMLNNIAVLALSYAASVITIAGAFFIASQVPGTLWYRTARTTATRNEAMANSNATSTMTVTTPVDSTNATQAAPVIINHEITSDPSEANENCLRLNVEEELTKLEQQYCDEARLSERERIRRMEKLAPNHHSLFPADFGKAAIFTHRDNAQNWLNIKSQYSDVVGALEHQNPFPLGQYNNHRHLQQHNASIFWQLLSDAMQNSFIIRWPELWPKLI</sequence>
<dbReference type="GO" id="GO:0019901">
    <property type="term" value="F:protein kinase binding"/>
    <property type="evidence" value="ECO:0007669"/>
    <property type="project" value="InterPro"/>
</dbReference>
<dbReference type="EMBL" id="CH963857">
    <property type="protein sequence ID" value="EDW76224.2"/>
    <property type="molecule type" value="Genomic_DNA"/>
</dbReference>
<dbReference type="Gene3D" id="1.10.472.10">
    <property type="entry name" value="Cyclin-like"/>
    <property type="match status" value="1"/>
</dbReference>
<dbReference type="FunCoup" id="B4MUM9">
    <property type="interactions" value="912"/>
</dbReference>
<dbReference type="GO" id="GO:0000307">
    <property type="term" value="C:cyclin-dependent protein kinase holoenzyme complex"/>
    <property type="evidence" value="ECO:0007669"/>
    <property type="project" value="TreeGrafter"/>
</dbReference>
<dbReference type="SUPFAM" id="SSF47954">
    <property type="entry name" value="Cyclin-like"/>
    <property type="match status" value="1"/>
</dbReference>
<organism evidence="4 5">
    <name type="scientific">Drosophila willistoni</name>
    <name type="common">Fruit fly</name>
    <dbReference type="NCBI Taxonomy" id="7260"/>
    <lineage>
        <taxon>Eukaryota</taxon>
        <taxon>Metazoa</taxon>
        <taxon>Ecdysozoa</taxon>
        <taxon>Arthropoda</taxon>
        <taxon>Hexapoda</taxon>
        <taxon>Insecta</taxon>
        <taxon>Pterygota</taxon>
        <taxon>Neoptera</taxon>
        <taxon>Endopterygota</taxon>
        <taxon>Diptera</taxon>
        <taxon>Brachycera</taxon>
        <taxon>Muscomorpha</taxon>
        <taxon>Ephydroidea</taxon>
        <taxon>Drosophilidae</taxon>
        <taxon>Drosophila</taxon>
        <taxon>Sophophora</taxon>
    </lineage>
</organism>